<dbReference type="PANTHER" id="PTHR33050">
    <property type="entry name" value="REVERSE TRANSCRIPTASE DOMAIN-CONTAINING PROTEIN"/>
    <property type="match status" value="1"/>
</dbReference>
<name>A0A2X0LSW3_9BASI</name>
<accession>A0A2X0LSW3</accession>
<dbReference type="SUPFAM" id="SSF56672">
    <property type="entry name" value="DNA/RNA polymerases"/>
    <property type="match status" value="1"/>
</dbReference>
<gene>
    <name evidence="1" type="primary">BQ5605_C011g06282</name>
    <name evidence="1" type="ORF">BQ5605_C011G06282</name>
</gene>
<dbReference type="PANTHER" id="PTHR33050:SF7">
    <property type="entry name" value="RIBONUCLEASE H"/>
    <property type="match status" value="1"/>
</dbReference>
<dbReference type="InterPro" id="IPR036397">
    <property type="entry name" value="RNaseH_sf"/>
</dbReference>
<evidence type="ECO:0000313" key="2">
    <source>
        <dbReference type="Proteomes" id="UP000249464"/>
    </source>
</evidence>
<keyword evidence="2" id="KW-1185">Reference proteome</keyword>
<organism evidence="1 2">
    <name type="scientific">Microbotryum silenes-dioicae</name>
    <dbReference type="NCBI Taxonomy" id="796604"/>
    <lineage>
        <taxon>Eukaryota</taxon>
        <taxon>Fungi</taxon>
        <taxon>Dikarya</taxon>
        <taxon>Basidiomycota</taxon>
        <taxon>Pucciniomycotina</taxon>
        <taxon>Microbotryomycetes</taxon>
        <taxon>Microbotryales</taxon>
        <taxon>Microbotryaceae</taxon>
        <taxon>Microbotryum</taxon>
    </lineage>
</organism>
<dbReference type="AlphaFoldDB" id="A0A2X0LSW3"/>
<reference evidence="1 2" key="1">
    <citation type="submission" date="2016-11" db="EMBL/GenBank/DDBJ databases">
        <authorList>
            <person name="Jaros S."/>
            <person name="Januszkiewicz K."/>
            <person name="Wedrychowicz H."/>
        </authorList>
    </citation>
    <scope>NUCLEOTIDE SEQUENCE [LARGE SCALE GENOMIC DNA]</scope>
</reference>
<dbReference type="InterPro" id="IPR043502">
    <property type="entry name" value="DNA/RNA_pol_sf"/>
</dbReference>
<sequence length="995" mass="111546">MSCARLSETRIAHIEPPRSLRALRRSQPPLRLDLPLGSSYLEDGEELVVPTDTSLPIALLDESIIPSDGHPPPSFLAGVGPAPRIQRQFHFGVPSFDPPNLSLFTSSSSCKHPTGPLPRATFSPGRLLLIDETQRQHPSQFNFTQTINDKYLEELLAEHPDQPLVHSVVQALRHNGFEPEHDSSVPRGNTKLHNLRFSHDEFHRDFIQRTVNEEVQKRWISSGTGTPLPGVTYSPVFVVESENHRRRVVADHSASRLNNGIDRSSCPATYDTIIDFIRLLRWHCFLNAKGSLLGQDAVLWKLNISSAFKILVMSKRWQAMQNITIKRHLEDGSTVTWYHIEWRGVFGCRAMPFLWTRFMSLLMWAAHRWYGIEHPLAYMDNTFGIDLVGDLVPFAHNGVTYEIPAQQAAMARLWGDLWIPFKLAADKAPFGCRVTIMGIDCDLDEFTVSLLHSTVMKLAAAIESFLQTPGRHPTLRRWQQMAGWLSWALNVAPQARPYITPLYHKIRGKVNSNTGVPINKDVTEALTQVAVLIARGPALNLVSPSLTRWSLADADLVIYTDACLRNADNTGAGLGFWLATAGGTRRHFYCRPRRTYLRIQFAELLTIIRALDIATDPTRGYGPFHHVLVWTDSAPAVYALDSGAAHNTDFMPLCMLTLAAYKIASTRNFDLKVAHVAGDHNTIANDLSQGGRTVNFASRPLMAPARPAQPFPSLDQLVIGTAEMSLRALEPKTRSDYARAFRQWNLFVSYYRYPALPMVVSLCQFVYWQYRLVSTVYQTLSGLAHYFKPIMGDEWNRIRSCCAVKLVIIGGIKTWRRAAKRATPLPFALVDYSLKAGVSDAAVSYDPLVFLAMVALEFGACACCAELCTPNTVAYRDYNKLPRCDTVKIKKDSFIVHLPYHKANRRWQGSHFIIVCQATSTRSLIFFRGILLHETNNSRTQTSSSLRATVTLPHVHGSSVVFKASSDRITAGTPSDPAVQPTTLYEATQRIRSNV</sequence>
<dbReference type="InterPro" id="IPR052055">
    <property type="entry name" value="Hepadnavirus_pol/RT"/>
</dbReference>
<dbReference type="STRING" id="796604.A0A2X0LSW3"/>
<protein>
    <submittedName>
        <fullName evidence="1">BQ5605_C011g06282 protein</fullName>
    </submittedName>
</protein>
<dbReference type="Gene3D" id="3.30.420.10">
    <property type="entry name" value="Ribonuclease H-like superfamily/Ribonuclease H"/>
    <property type="match status" value="1"/>
</dbReference>
<proteinExistence type="predicted"/>
<dbReference type="GO" id="GO:0003676">
    <property type="term" value="F:nucleic acid binding"/>
    <property type="evidence" value="ECO:0007669"/>
    <property type="project" value="InterPro"/>
</dbReference>
<dbReference type="EMBL" id="FQNC01000011">
    <property type="protein sequence ID" value="SGY11820.1"/>
    <property type="molecule type" value="Genomic_DNA"/>
</dbReference>
<evidence type="ECO:0000313" key="1">
    <source>
        <dbReference type="EMBL" id="SGY11820.1"/>
    </source>
</evidence>
<dbReference type="Proteomes" id="UP000249464">
    <property type="component" value="Unassembled WGS sequence"/>
</dbReference>